<reference evidence="3" key="1">
    <citation type="submission" date="2023-03" db="EMBL/GenBank/DDBJ databases">
        <title>Actinoallomurus iriomotensis NBRC 103681.</title>
        <authorList>
            <person name="Ichikawa N."/>
            <person name="Sato H."/>
            <person name="Tonouchi N."/>
        </authorList>
    </citation>
    <scope>NUCLEOTIDE SEQUENCE</scope>
    <source>
        <strain evidence="3">NBRC 103681</strain>
    </source>
</reference>
<dbReference type="RefSeq" id="WP_285621104.1">
    <property type="nucleotide sequence ID" value="NZ_BSTJ01000003.1"/>
</dbReference>
<evidence type="ECO:0000256" key="1">
    <source>
        <dbReference type="ARBA" id="ARBA00008645"/>
    </source>
</evidence>
<evidence type="ECO:0000313" key="4">
    <source>
        <dbReference type="Proteomes" id="UP001165135"/>
    </source>
</evidence>
<feature type="domain" description="Dienelactone hydrolase" evidence="2">
    <location>
        <begin position="38"/>
        <end position="244"/>
    </location>
</feature>
<comment type="similarity">
    <text evidence="1">Belongs to the AB hydrolase superfamily.</text>
</comment>
<dbReference type="InterPro" id="IPR029058">
    <property type="entry name" value="AB_hydrolase_fold"/>
</dbReference>
<name>A0A9W6RJ67_9ACTN</name>
<dbReference type="GO" id="GO:0016787">
    <property type="term" value="F:hydrolase activity"/>
    <property type="evidence" value="ECO:0007669"/>
    <property type="project" value="InterPro"/>
</dbReference>
<dbReference type="AlphaFoldDB" id="A0A9W6RJ67"/>
<proteinExistence type="inferred from homology"/>
<dbReference type="InterPro" id="IPR002925">
    <property type="entry name" value="Dienelactn_hydro"/>
</dbReference>
<sequence>MTNSPPKATSTSIAARDLPYDDGDARLHGRFFWDETHDTPRPGILLVHGGAGLDDHACDQARRYAELGYAVLACDMFGEGVKGDRERIMATLMAMRDDPDRLVRRAQAGLDALGRCPEAGVGRAVVGFCFGGMAALTLAREGAGLAGAVSVHGTLATSRPAETGAVKARILVCHGAADPHVPMSDVAVFAEEMNRAGADWQLTVYGRAQHGFTHTNAVPGSGGVAYDRPTDERSFAAIRTFLADVLD</sequence>
<organism evidence="3 4">
    <name type="scientific">Actinoallomurus iriomotensis</name>
    <dbReference type="NCBI Taxonomy" id="478107"/>
    <lineage>
        <taxon>Bacteria</taxon>
        <taxon>Bacillati</taxon>
        <taxon>Actinomycetota</taxon>
        <taxon>Actinomycetes</taxon>
        <taxon>Streptosporangiales</taxon>
        <taxon>Thermomonosporaceae</taxon>
        <taxon>Actinoallomurus</taxon>
    </lineage>
</organism>
<evidence type="ECO:0000259" key="2">
    <source>
        <dbReference type="Pfam" id="PF01738"/>
    </source>
</evidence>
<dbReference type="SUPFAM" id="SSF53474">
    <property type="entry name" value="alpha/beta-Hydrolases"/>
    <property type="match status" value="1"/>
</dbReference>
<comment type="caution">
    <text evidence="3">The sequence shown here is derived from an EMBL/GenBank/DDBJ whole genome shotgun (WGS) entry which is preliminary data.</text>
</comment>
<gene>
    <name evidence="3" type="ORF">Airi01_031420</name>
</gene>
<dbReference type="Pfam" id="PF01738">
    <property type="entry name" value="DLH"/>
    <property type="match status" value="1"/>
</dbReference>
<protein>
    <recommendedName>
        <fullName evidence="2">Dienelactone hydrolase domain-containing protein</fullName>
    </recommendedName>
</protein>
<dbReference type="Gene3D" id="3.40.50.1820">
    <property type="entry name" value="alpha/beta hydrolase"/>
    <property type="match status" value="1"/>
</dbReference>
<dbReference type="EMBL" id="BSTJ01000003">
    <property type="protein sequence ID" value="GLY74875.1"/>
    <property type="molecule type" value="Genomic_DNA"/>
</dbReference>
<evidence type="ECO:0000313" key="3">
    <source>
        <dbReference type="EMBL" id="GLY74875.1"/>
    </source>
</evidence>
<dbReference type="InterPro" id="IPR050261">
    <property type="entry name" value="FrsA_esterase"/>
</dbReference>
<dbReference type="Proteomes" id="UP001165135">
    <property type="component" value="Unassembled WGS sequence"/>
</dbReference>
<dbReference type="PANTHER" id="PTHR22946">
    <property type="entry name" value="DIENELACTONE HYDROLASE DOMAIN-CONTAINING PROTEIN-RELATED"/>
    <property type="match status" value="1"/>
</dbReference>
<dbReference type="PANTHER" id="PTHR22946:SF0">
    <property type="entry name" value="DIENELACTONE HYDROLASE DOMAIN-CONTAINING PROTEIN"/>
    <property type="match status" value="1"/>
</dbReference>
<accession>A0A9W6RJ67</accession>